<proteinExistence type="predicted"/>
<keyword evidence="2" id="KW-1185">Reference proteome</keyword>
<dbReference type="Proteomes" id="UP001165121">
    <property type="component" value="Unassembled WGS sequence"/>
</dbReference>
<evidence type="ECO:0000313" key="1">
    <source>
        <dbReference type="EMBL" id="GMF24751.1"/>
    </source>
</evidence>
<reference evidence="1" key="1">
    <citation type="submission" date="2023-04" db="EMBL/GenBank/DDBJ databases">
        <title>Phytophthora fragariaefolia NBRC 109709.</title>
        <authorList>
            <person name="Ichikawa N."/>
            <person name="Sato H."/>
            <person name="Tonouchi N."/>
        </authorList>
    </citation>
    <scope>NUCLEOTIDE SEQUENCE</scope>
    <source>
        <strain evidence="1">NBRC 109709</strain>
    </source>
</reference>
<gene>
    <name evidence="1" type="ORF">Pfra01_000424500</name>
</gene>
<protein>
    <submittedName>
        <fullName evidence="1">Unnamed protein product</fullName>
    </submittedName>
</protein>
<dbReference type="OrthoDB" id="197906at2759"/>
<dbReference type="EMBL" id="BSXT01000336">
    <property type="protein sequence ID" value="GMF24751.1"/>
    <property type="molecule type" value="Genomic_DNA"/>
</dbReference>
<sequence length="91" mass="9654">MVGVPSAVLTDAPLPLPCSFNIPPMTEVEQIAAKSSNFKEVGISTAHQSSAVANSHMQFCRLFYESSVIAGCILNLQLAFQKVAASMPVSK</sequence>
<accession>A0A9W6U1X5</accession>
<name>A0A9W6U1X5_9STRA</name>
<dbReference type="AlphaFoldDB" id="A0A9W6U1X5"/>
<organism evidence="1 2">
    <name type="scientific">Phytophthora fragariaefolia</name>
    <dbReference type="NCBI Taxonomy" id="1490495"/>
    <lineage>
        <taxon>Eukaryota</taxon>
        <taxon>Sar</taxon>
        <taxon>Stramenopiles</taxon>
        <taxon>Oomycota</taxon>
        <taxon>Peronosporomycetes</taxon>
        <taxon>Peronosporales</taxon>
        <taxon>Peronosporaceae</taxon>
        <taxon>Phytophthora</taxon>
    </lineage>
</organism>
<evidence type="ECO:0000313" key="2">
    <source>
        <dbReference type="Proteomes" id="UP001165121"/>
    </source>
</evidence>
<comment type="caution">
    <text evidence="1">The sequence shown here is derived from an EMBL/GenBank/DDBJ whole genome shotgun (WGS) entry which is preliminary data.</text>
</comment>